<reference evidence="1" key="1">
    <citation type="submission" date="2014-11" db="EMBL/GenBank/DDBJ databases">
        <authorList>
            <person name="Amaro Gonzalez C."/>
        </authorList>
    </citation>
    <scope>NUCLEOTIDE SEQUENCE</scope>
</reference>
<accession>A0A0E9R883</accession>
<dbReference type="EMBL" id="GBXM01084024">
    <property type="protein sequence ID" value="JAH24553.1"/>
    <property type="molecule type" value="Transcribed_RNA"/>
</dbReference>
<sequence>MQGEVCCQPVA</sequence>
<organism evidence="1">
    <name type="scientific">Anguilla anguilla</name>
    <name type="common">European freshwater eel</name>
    <name type="synonym">Muraena anguilla</name>
    <dbReference type="NCBI Taxonomy" id="7936"/>
    <lineage>
        <taxon>Eukaryota</taxon>
        <taxon>Metazoa</taxon>
        <taxon>Chordata</taxon>
        <taxon>Craniata</taxon>
        <taxon>Vertebrata</taxon>
        <taxon>Euteleostomi</taxon>
        <taxon>Actinopterygii</taxon>
        <taxon>Neopterygii</taxon>
        <taxon>Teleostei</taxon>
        <taxon>Anguilliformes</taxon>
        <taxon>Anguillidae</taxon>
        <taxon>Anguilla</taxon>
    </lineage>
</organism>
<proteinExistence type="predicted"/>
<reference evidence="1" key="2">
    <citation type="journal article" date="2015" name="Fish Shellfish Immunol.">
        <title>Early steps in the European eel (Anguilla anguilla)-Vibrio vulnificus interaction in the gills: Role of the RtxA13 toxin.</title>
        <authorList>
            <person name="Callol A."/>
            <person name="Pajuelo D."/>
            <person name="Ebbesson L."/>
            <person name="Teles M."/>
            <person name="MacKenzie S."/>
            <person name="Amaro C."/>
        </authorList>
    </citation>
    <scope>NUCLEOTIDE SEQUENCE</scope>
</reference>
<name>A0A0E9R883_ANGAN</name>
<evidence type="ECO:0000313" key="1">
    <source>
        <dbReference type="EMBL" id="JAH24553.1"/>
    </source>
</evidence>
<protein>
    <submittedName>
        <fullName evidence="1">Uncharacterized protein</fullName>
    </submittedName>
</protein>